<dbReference type="PRINTS" id="PR00038">
    <property type="entry name" value="HTHLUXR"/>
</dbReference>
<name>A0ABP9SFP8_9MICC</name>
<keyword evidence="2" id="KW-0238">DNA-binding</keyword>
<dbReference type="PANTHER" id="PTHR44688:SF16">
    <property type="entry name" value="DNA-BINDING TRANSCRIPTIONAL ACTIVATOR DEVR_DOSR"/>
    <property type="match status" value="1"/>
</dbReference>
<evidence type="ECO:0000256" key="2">
    <source>
        <dbReference type="ARBA" id="ARBA00023125"/>
    </source>
</evidence>
<organism evidence="5 6">
    <name type="scientific">Arthrobacter gyeryongensis</name>
    <dbReference type="NCBI Taxonomy" id="1650592"/>
    <lineage>
        <taxon>Bacteria</taxon>
        <taxon>Bacillati</taxon>
        <taxon>Actinomycetota</taxon>
        <taxon>Actinomycetes</taxon>
        <taxon>Micrococcales</taxon>
        <taxon>Micrococcaceae</taxon>
        <taxon>Arthrobacter</taxon>
    </lineage>
</organism>
<accession>A0ABP9SFP8</accession>
<proteinExistence type="predicted"/>
<dbReference type="Gene3D" id="1.10.10.10">
    <property type="entry name" value="Winged helix-like DNA-binding domain superfamily/Winged helix DNA-binding domain"/>
    <property type="match status" value="1"/>
</dbReference>
<keyword evidence="3" id="KW-0804">Transcription</keyword>
<keyword evidence="6" id="KW-1185">Reference proteome</keyword>
<comment type="caution">
    <text evidence="5">The sequence shown here is derived from an EMBL/GenBank/DDBJ whole genome shotgun (WGS) entry which is preliminary data.</text>
</comment>
<protein>
    <recommendedName>
        <fullName evidence="4">HTH luxR-type domain-containing protein</fullName>
    </recommendedName>
</protein>
<dbReference type="EMBL" id="BAABKK010000012">
    <property type="protein sequence ID" value="GAA5194224.1"/>
    <property type="molecule type" value="Genomic_DNA"/>
</dbReference>
<reference evidence="6" key="1">
    <citation type="journal article" date="2019" name="Int. J. Syst. Evol. Microbiol.">
        <title>The Global Catalogue of Microorganisms (GCM) 10K type strain sequencing project: providing services to taxonomists for standard genome sequencing and annotation.</title>
        <authorList>
            <consortium name="The Broad Institute Genomics Platform"/>
            <consortium name="The Broad Institute Genome Sequencing Center for Infectious Disease"/>
            <person name="Wu L."/>
            <person name="Ma J."/>
        </authorList>
    </citation>
    <scope>NUCLEOTIDE SEQUENCE [LARGE SCALE GENOMIC DNA]</scope>
    <source>
        <strain evidence="6">JCM 18514</strain>
    </source>
</reference>
<dbReference type="InterPro" id="IPR036388">
    <property type="entry name" value="WH-like_DNA-bd_sf"/>
</dbReference>
<dbReference type="PROSITE" id="PS50043">
    <property type="entry name" value="HTH_LUXR_2"/>
    <property type="match status" value="1"/>
</dbReference>
<evidence type="ECO:0000313" key="6">
    <source>
        <dbReference type="Proteomes" id="UP001500200"/>
    </source>
</evidence>
<keyword evidence="1" id="KW-0805">Transcription regulation</keyword>
<dbReference type="Proteomes" id="UP001500200">
    <property type="component" value="Unassembled WGS sequence"/>
</dbReference>
<evidence type="ECO:0000256" key="1">
    <source>
        <dbReference type="ARBA" id="ARBA00023015"/>
    </source>
</evidence>
<evidence type="ECO:0000256" key="3">
    <source>
        <dbReference type="ARBA" id="ARBA00023163"/>
    </source>
</evidence>
<gene>
    <name evidence="5" type="ORF">GCM10023346_21130</name>
</gene>
<dbReference type="SMART" id="SM00421">
    <property type="entry name" value="HTH_LUXR"/>
    <property type="match status" value="1"/>
</dbReference>
<dbReference type="SUPFAM" id="SSF46894">
    <property type="entry name" value="C-terminal effector domain of the bipartite response regulators"/>
    <property type="match status" value="1"/>
</dbReference>
<dbReference type="CDD" id="cd06170">
    <property type="entry name" value="LuxR_C_like"/>
    <property type="match status" value="1"/>
</dbReference>
<dbReference type="InterPro" id="IPR000792">
    <property type="entry name" value="Tscrpt_reg_LuxR_C"/>
</dbReference>
<evidence type="ECO:0000259" key="4">
    <source>
        <dbReference type="PROSITE" id="PS50043"/>
    </source>
</evidence>
<dbReference type="InterPro" id="IPR016032">
    <property type="entry name" value="Sig_transdc_resp-reg_C-effctor"/>
</dbReference>
<feature type="domain" description="HTH luxR-type" evidence="4">
    <location>
        <begin position="180"/>
        <end position="244"/>
    </location>
</feature>
<sequence length="244" mass="27549">MMEPVAKLASELVGLSDRDEYLQAASELLLKIFPGENVAWNALDAQGPSVVVRVHPRNPVLEDSTGILLEIWEDHPLVRSYVADTDEGVWSPRRLSDLVTDQQLCRTRAYREVLAPLEADRELSFLVSRPTRFSIRGWAMNRLGRDFTDDEMDLARHVQPVLRLLDRACSNEQPGQHWRESAEEHDLTVREQEILQLLGKGFTGVAIGHLLGVSTRTVAKHVEHAYTKLGCTNRVDALRRLRGG</sequence>
<evidence type="ECO:0000313" key="5">
    <source>
        <dbReference type="EMBL" id="GAA5194224.1"/>
    </source>
</evidence>
<dbReference type="PANTHER" id="PTHR44688">
    <property type="entry name" value="DNA-BINDING TRANSCRIPTIONAL ACTIVATOR DEVR_DOSR"/>
    <property type="match status" value="1"/>
</dbReference>
<dbReference type="RefSeq" id="WP_345449310.1">
    <property type="nucleotide sequence ID" value="NZ_BAABKK010000012.1"/>
</dbReference>
<dbReference type="Pfam" id="PF00196">
    <property type="entry name" value="GerE"/>
    <property type="match status" value="1"/>
</dbReference>